<keyword evidence="5" id="KW-0812">Transmembrane</keyword>
<gene>
    <name evidence="7" type="ORF">GRI39_14245</name>
</gene>
<accession>A0A845AF54</accession>
<evidence type="ECO:0000256" key="5">
    <source>
        <dbReference type="SAM" id="Phobius"/>
    </source>
</evidence>
<dbReference type="EMBL" id="WTYQ01000008">
    <property type="protein sequence ID" value="MXP27186.1"/>
    <property type="molecule type" value="Genomic_DNA"/>
</dbReference>
<dbReference type="Pfam" id="PF01323">
    <property type="entry name" value="DSBA"/>
    <property type="match status" value="1"/>
</dbReference>
<dbReference type="Gene3D" id="3.40.30.10">
    <property type="entry name" value="Glutaredoxin"/>
    <property type="match status" value="1"/>
</dbReference>
<dbReference type="Pfam" id="PF18312">
    <property type="entry name" value="ScsC_N"/>
    <property type="match status" value="1"/>
</dbReference>
<name>A0A845AF54_9SPHN</name>
<reference evidence="7 8" key="1">
    <citation type="submission" date="2019-12" db="EMBL/GenBank/DDBJ databases">
        <title>Genomic-based taxomic classification of the family Erythrobacteraceae.</title>
        <authorList>
            <person name="Xu L."/>
        </authorList>
    </citation>
    <scope>NUCLEOTIDE SEQUENCE [LARGE SCALE GENOMIC DNA]</scope>
    <source>
        <strain evidence="7 8">DSM 18604</strain>
    </source>
</reference>
<keyword evidence="1" id="KW-0732">Signal</keyword>
<dbReference type="CDD" id="cd03023">
    <property type="entry name" value="DsbA_Com1_like"/>
    <property type="match status" value="1"/>
</dbReference>
<dbReference type="AlphaFoldDB" id="A0A845AF54"/>
<evidence type="ECO:0000259" key="6">
    <source>
        <dbReference type="PROSITE" id="PS51352"/>
    </source>
</evidence>
<dbReference type="InterPro" id="IPR036249">
    <property type="entry name" value="Thioredoxin-like_sf"/>
</dbReference>
<dbReference type="RefSeq" id="WP_160740402.1">
    <property type="nucleotide sequence ID" value="NZ_WTYQ01000008.1"/>
</dbReference>
<feature type="domain" description="Thioredoxin" evidence="6">
    <location>
        <begin position="73"/>
        <end position="239"/>
    </location>
</feature>
<keyword evidence="5" id="KW-1133">Transmembrane helix</keyword>
<comment type="caution">
    <text evidence="7">The sequence shown here is derived from an EMBL/GenBank/DDBJ whole genome shotgun (WGS) entry which is preliminary data.</text>
</comment>
<dbReference type="Proteomes" id="UP000460561">
    <property type="component" value="Unassembled WGS sequence"/>
</dbReference>
<evidence type="ECO:0000256" key="3">
    <source>
        <dbReference type="ARBA" id="ARBA00023157"/>
    </source>
</evidence>
<evidence type="ECO:0000256" key="2">
    <source>
        <dbReference type="ARBA" id="ARBA00023002"/>
    </source>
</evidence>
<sequence length="243" mass="25943">MTNNNTSSSILRWLAIVIIALVGGFGGAAIYDQTGLSGQSTRAYLLAHPEVLPEAFDVLQKRETLARLEPLKAELETPFPGAILGNPNGSVTLVEFSDYACGYCRHSVEDVKALVADNPQLKVVMREYPILTEKSVDAARMALAAAKQGHYAQFHDLMFAMGPPTDETIAAAATKAGVNLDQARKDIATGVFDQQLQANSAIAQQLGFNGTPSWVIGDQVISGAVGRNRLTDAIKQAQESKAS</sequence>
<protein>
    <submittedName>
        <fullName evidence="7">Thioredoxin domain-containing protein</fullName>
    </submittedName>
</protein>
<dbReference type="PANTHER" id="PTHR13887">
    <property type="entry name" value="GLUTATHIONE S-TRANSFERASE KAPPA"/>
    <property type="match status" value="1"/>
</dbReference>
<keyword evidence="2" id="KW-0560">Oxidoreductase</keyword>
<dbReference type="OrthoDB" id="9780147at2"/>
<keyword evidence="5" id="KW-0472">Membrane</keyword>
<organism evidence="7 8">
    <name type="scientific">Altericroceibacterium indicum</name>
    <dbReference type="NCBI Taxonomy" id="374177"/>
    <lineage>
        <taxon>Bacteria</taxon>
        <taxon>Pseudomonadati</taxon>
        <taxon>Pseudomonadota</taxon>
        <taxon>Alphaproteobacteria</taxon>
        <taxon>Sphingomonadales</taxon>
        <taxon>Erythrobacteraceae</taxon>
        <taxon>Altericroceibacterium</taxon>
    </lineage>
</organism>
<dbReference type="InterPro" id="IPR001853">
    <property type="entry name" value="DSBA-like_thioredoxin_dom"/>
</dbReference>
<dbReference type="SUPFAM" id="SSF52833">
    <property type="entry name" value="Thioredoxin-like"/>
    <property type="match status" value="1"/>
</dbReference>
<dbReference type="PROSITE" id="PS51352">
    <property type="entry name" value="THIOREDOXIN_2"/>
    <property type="match status" value="1"/>
</dbReference>
<dbReference type="GO" id="GO:0016491">
    <property type="term" value="F:oxidoreductase activity"/>
    <property type="evidence" value="ECO:0007669"/>
    <property type="project" value="UniProtKB-KW"/>
</dbReference>
<keyword evidence="3" id="KW-1015">Disulfide bond</keyword>
<evidence type="ECO:0000313" key="8">
    <source>
        <dbReference type="Proteomes" id="UP000460561"/>
    </source>
</evidence>
<proteinExistence type="predicted"/>
<dbReference type="PANTHER" id="PTHR13887:SF14">
    <property type="entry name" value="DISULFIDE BOND FORMATION PROTEIN D"/>
    <property type="match status" value="1"/>
</dbReference>
<evidence type="ECO:0000313" key="7">
    <source>
        <dbReference type="EMBL" id="MXP27186.1"/>
    </source>
</evidence>
<keyword evidence="4" id="KW-0676">Redox-active center</keyword>
<keyword evidence="8" id="KW-1185">Reference proteome</keyword>
<dbReference type="InterPro" id="IPR013766">
    <property type="entry name" value="Thioredoxin_domain"/>
</dbReference>
<evidence type="ECO:0000256" key="4">
    <source>
        <dbReference type="ARBA" id="ARBA00023284"/>
    </source>
</evidence>
<feature type="transmembrane region" description="Helical" evidence="5">
    <location>
        <begin position="12"/>
        <end position="31"/>
    </location>
</feature>
<dbReference type="InterPro" id="IPR041205">
    <property type="entry name" value="ScsC_N"/>
</dbReference>
<evidence type="ECO:0000256" key="1">
    <source>
        <dbReference type="ARBA" id="ARBA00022729"/>
    </source>
</evidence>